<evidence type="ECO:0008006" key="5">
    <source>
        <dbReference type="Google" id="ProtNLM"/>
    </source>
</evidence>
<reference evidence="1 3" key="2">
    <citation type="submission" date="2017-12" db="EMBL/GenBank/DDBJ databases">
        <title>Genome sequence of Rhizobium sullae HCNT1 isolated from Sulla coronaria nodules and featuring peculiar denitrification phenotypes.</title>
        <authorList>
            <person name="De Diego-Diaz B."/>
            <person name="Treu L."/>
            <person name="Campanaro S."/>
            <person name="Da Silva Duarte V."/>
            <person name="Basaglia M."/>
            <person name="Favaro L."/>
            <person name="Casella S."/>
            <person name="Squartini A."/>
        </authorList>
    </citation>
    <scope>NUCLEOTIDE SEQUENCE [LARGE SCALE GENOMIC DNA]</scope>
    <source>
        <strain evidence="1 3">HCNT1</strain>
    </source>
</reference>
<proteinExistence type="predicted"/>
<dbReference type="Proteomes" id="UP001060123">
    <property type="component" value="Plasmid pWSM1592_1"/>
</dbReference>
<keyword evidence="2" id="KW-0614">Plasmid</keyword>
<evidence type="ECO:0000313" key="4">
    <source>
        <dbReference type="Proteomes" id="UP001060123"/>
    </source>
</evidence>
<keyword evidence="4" id="KW-1185">Reference proteome</keyword>
<name>A0A2N0D9N9_RHISU</name>
<reference evidence="2" key="3">
    <citation type="submission" date="2022-09" db="EMBL/GenBank/DDBJ databases">
        <title>Australian commercial rhizobial inoculants.</title>
        <authorList>
            <person name="Kohlmeier M.G."/>
            <person name="O'Hara G.W."/>
            <person name="Colombi E."/>
            <person name="Ramsay J.P."/>
            <person name="Terpolilli J."/>
        </authorList>
    </citation>
    <scope>NUCLEOTIDE SEQUENCE</scope>
    <source>
        <strain evidence="2">WSM1592</strain>
        <plasmid evidence="2">pWSM1592_1</plasmid>
    </source>
</reference>
<dbReference type="Proteomes" id="UP000232164">
    <property type="component" value="Unassembled WGS sequence"/>
</dbReference>
<sequence>MIKFEATQPRLDGPRAAVYEFAKKYRLSDTEAERLFLKLGASATQEEMLAEAKLPAPEFKKSTAKSK</sequence>
<accession>A0A2N0D9N9</accession>
<dbReference type="AlphaFoldDB" id="A0A2N0D9N9"/>
<evidence type="ECO:0000313" key="1">
    <source>
        <dbReference type="EMBL" id="PKA42798.1"/>
    </source>
</evidence>
<geneLocation type="plasmid" evidence="2 4">
    <name>pWSM1592_1</name>
</geneLocation>
<gene>
    <name evidence="1" type="ORF">CWR43_15395</name>
    <name evidence="2" type="ORF">N2599_23300</name>
</gene>
<dbReference type="EMBL" id="PIQN01000009">
    <property type="protein sequence ID" value="PKA42798.1"/>
    <property type="molecule type" value="Genomic_DNA"/>
</dbReference>
<dbReference type="RefSeq" id="WP_037142411.1">
    <property type="nucleotide sequence ID" value="NZ_CP104144.1"/>
</dbReference>
<protein>
    <recommendedName>
        <fullName evidence="5">DUF3606 domain-containing protein</fullName>
    </recommendedName>
</protein>
<evidence type="ECO:0000313" key="3">
    <source>
        <dbReference type="Proteomes" id="UP000232164"/>
    </source>
</evidence>
<organism evidence="1 3">
    <name type="scientific">Rhizobium sullae</name>
    <name type="common">Rhizobium hedysari</name>
    <dbReference type="NCBI Taxonomy" id="50338"/>
    <lineage>
        <taxon>Bacteria</taxon>
        <taxon>Pseudomonadati</taxon>
        <taxon>Pseudomonadota</taxon>
        <taxon>Alphaproteobacteria</taxon>
        <taxon>Hyphomicrobiales</taxon>
        <taxon>Rhizobiaceae</taxon>
        <taxon>Rhizobium/Agrobacterium group</taxon>
        <taxon>Rhizobium</taxon>
    </lineage>
</organism>
<dbReference type="OrthoDB" id="8399850at2"/>
<dbReference type="EMBL" id="CP104144">
    <property type="protein sequence ID" value="UWU18199.1"/>
    <property type="molecule type" value="Genomic_DNA"/>
</dbReference>
<evidence type="ECO:0000313" key="2">
    <source>
        <dbReference type="EMBL" id="UWU18199.1"/>
    </source>
</evidence>
<reference evidence="1 3" key="1">
    <citation type="submission" date="2017-11" db="EMBL/GenBank/DDBJ databases">
        <authorList>
            <person name="Han C.G."/>
        </authorList>
    </citation>
    <scope>NUCLEOTIDE SEQUENCE [LARGE SCALE GENOMIC DNA]</scope>
    <source>
        <strain evidence="1 3">HCNT1</strain>
    </source>
</reference>